<evidence type="ECO:0000256" key="8">
    <source>
        <dbReference type="ARBA" id="ARBA00023128"/>
    </source>
</evidence>
<dbReference type="Proteomes" id="UP000235392">
    <property type="component" value="Unassembled WGS sequence"/>
</dbReference>
<keyword evidence="8" id="KW-0496">Mitochondrion</keyword>
<dbReference type="NCBIfam" id="NF008854">
    <property type="entry name" value="PRK11892.1"/>
    <property type="match status" value="1"/>
</dbReference>
<comment type="caution">
    <text evidence="14">The sequence shown here is derived from an EMBL/GenBank/DDBJ whole genome shotgun (WGS) entry which is preliminary data.</text>
</comment>
<evidence type="ECO:0000256" key="10">
    <source>
        <dbReference type="RuleBase" id="RU364074"/>
    </source>
</evidence>
<dbReference type="EMBL" id="PGCI01000105">
    <property type="protein sequence ID" value="PLW40175.1"/>
    <property type="molecule type" value="Genomic_DNA"/>
</dbReference>
<dbReference type="FunFam" id="3.40.50.920:FF:000001">
    <property type="entry name" value="Pyruvate dehydrogenase E1 beta subunit"/>
    <property type="match status" value="1"/>
</dbReference>
<evidence type="ECO:0000256" key="1">
    <source>
        <dbReference type="ARBA" id="ARBA00001964"/>
    </source>
</evidence>
<dbReference type="Gene3D" id="3.40.50.920">
    <property type="match status" value="1"/>
</dbReference>
<dbReference type="Pfam" id="PF02780">
    <property type="entry name" value="Transketolase_C"/>
    <property type="match status" value="1"/>
</dbReference>
<proteinExistence type="predicted"/>
<dbReference type="InterPro" id="IPR009014">
    <property type="entry name" value="Transketo_C/PFOR_II"/>
</dbReference>
<dbReference type="Gene3D" id="3.40.50.970">
    <property type="match status" value="1"/>
</dbReference>
<evidence type="ECO:0000313" key="14">
    <source>
        <dbReference type="EMBL" id="PLW43271.1"/>
    </source>
</evidence>
<protein>
    <recommendedName>
        <fullName evidence="10">Pyruvate dehydrogenase E1 component subunit beta</fullName>
        <ecNumber evidence="10">1.2.4.1</ecNumber>
    </recommendedName>
</protein>
<dbReference type="SMART" id="SM00861">
    <property type="entry name" value="Transket_pyr"/>
    <property type="match status" value="1"/>
</dbReference>
<dbReference type="GO" id="GO:0004739">
    <property type="term" value="F:pyruvate dehydrogenase (acetyl-transferring) activity"/>
    <property type="evidence" value="ECO:0007669"/>
    <property type="project" value="UniProtKB-UniRule"/>
</dbReference>
<keyword evidence="4" id="KW-0809">Transit peptide</keyword>
<keyword evidence="5" id="KW-0630">Potassium</keyword>
<dbReference type="InterPro" id="IPR027110">
    <property type="entry name" value="PDHB_mito-type"/>
</dbReference>
<evidence type="ECO:0000256" key="5">
    <source>
        <dbReference type="ARBA" id="ARBA00022958"/>
    </source>
</evidence>
<evidence type="ECO:0000256" key="4">
    <source>
        <dbReference type="ARBA" id="ARBA00022946"/>
    </source>
</evidence>
<evidence type="ECO:0000256" key="3">
    <source>
        <dbReference type="ARBA" id="ARBA00022723"/>
    </source>
</evidence>
<dbReference type="GO" id="GO:0046872">
    <property type="term" value="F:metal ion binding"/>
    <property type="evidence" value="ECO:0007669"/>
    <property type="project" value="UniProtKB-KW"/>
</dbReference>
<dbReference type="CDD" id="cd07036">
    <property type="entry name" value="TPP_PYR_E1-PDHc-beta_like"/>
    <property type="match status" value="1"/>
</dbReference>
<dbReference type="AlphaFoldDB" id="A0A2N5UZV1"/>
<keyword evidence="15" id="KW-1185">Reference proteome</keyword>
<dbReference type="SUPFAM" id="SSF52518">
    <property type="entry name" value="Thiamin diphosphate-binding fold (THDP-binding)"/>
    <property type="match status" value="1"/>
</dbReference>
<keyword evidence="6 10" id="KW-0560">Oxidoreductase</keyword>
<organism evidence="14 15">
    <name type="scientific">Puccinia coronata f. sp. avenae</name>
    <dbReference type="NCBI Taxonomy" id="200324"/>
    <lineage>
        <taxon>Eukaryota</taxon>
        <taxon>Fungi</taxon>
        <taxon>Dikarya</taxon>
        <taxon>Basidiomycota</taxon>
        <taxon>Pucciniomycotina</taxon>
        <taxon>Pucciniomycetes</taxon>
        <taxon>Pucciniales</taxon>
        <taxon>Pucciniaceae</taxon>
        <taxon>Puccinia</taxon>
    </lineage>
</organism>
<feature type="domain" description="Transketolase-like pyrimidine-binding" evidence="11">
    <location>
        <begin position="75"/>
        <end position="250"/>
    </location>
</feature>
<dbReference type="EMBL" id="PGCJ01000149">
    <property type="protein sequence ID" value="PLW43271.1"/>
    <property type="molecule type" value="Genomic_DNA"/>
</dbReference>
<evidence type="ECO:0000313" key="12">
    <source>
        <dbReference type="EMBL" id="PLW10625.1"/>
    </source>
</evidence>
<dbReference type="Proteomes" id="UP000235388">
    <property type="component" value="Unassembled WGS sequence"/>
</dbReference>
<dbReference type="GO" id="GO:0006086">
    <property type="term" value="P:pyruvate decarboxylation to acetyl-CoA"/>
    <property type="evidence" value="ECO:0007669"/>
    <property type="project" value="InterPro"/>
</dbReference>
<dbReference type="GO" id="GO:0005739">
    <property type="term" value="C:mitochondrion"/>
    <property type="evidence" value="ECO:0007669"/>
    <property type="project" value="UniProtKB-SubCell"/>
</dbReference>
<dbReference type="PANTHER" id="PTHR11624">
    <property type="entry name" value="DEHYDROGENASE RELATED"/>
    <property type="match status" value="1"/>
</dbReference>
<comment type="catalytic activity">
    <reaction evidence="10">
        <text>N(6)-[(R)-lipoyl]-L-lysyl-[protein] + pyruvate + H(+) = N(6)-[(R)-S(8)-acetyldihydrolipoyl]-L-lysyl-[protein] + CO2</text>
        <dbReference type="Rhea" id="RHEA:19189"/>
        <dbReference type="Rhea" id="RHEA-COMP:10474"/>
        <dbReference type="Rhea" id="RHEA-COMP:10478"/>
        <dbReference type="ChEBI" id="CHEBI:15361"/>
        <dbReference type="ChEBI" id="CHEBI:15378"/>
        <dbReference type="ChEBI" id="CHEBI:16526"/>
        <dbReference type="ChEBI" id="CHEBI:83099"/>
        <dbReference type="ChEBI" id="CHEBI:83111"/>
        <dbReference type="EC" id="1.2.4.1"/>
    </reaction>
</comment>
<dbReference type="EMBL" id="PGCJ01001052">
    <property type="protein sequence ID" value="PLW10625.1"/>
    <property type="molecule type" value="Genomic_DNA"/>
</dbReference>
<dbReference type="EC" id="1.2.4.1" evidence="10"/>
<keyword evidence="3" id="KW-0479">Metal-binding</keyword>
<dbReference type="STRING" id="200324.A0A2N5UZV1"/>
<evidence type="ECO:0000313" key="16">
    <source>
        <dbReference type="Proteomes" id="UP000235392"/>
    </source>
</evidence>
<keyword evidence="9 10" id="KW-0670">Pyruvate</keyword>
<evidence type="ECO:0000313" key="13">
    <source>
        <dbReference type="EMBL" id="PLW40175.1"/>
    </source>
</evidence>
<gene>
    <name evidence="14" type="ORF">PCANC_17384</name>
    <name evidence="12" type="ORF">PCANC_24548</name>
    <name evidence="13" type="ORF">PCASD_12276</name>
</gene>
<evidence type="ECO:0000259" key="11">
    <source>
        <dbReference type="SMART" id="SM00861"/>
    </source>
</evidence>
<evidence type="ECO:0000256" key="6">
    <source>
        <dbReference type="ARBA" id="ARBA00023002"/>
    </source>
</evidence>
<comment type="function">
    <text evidence="10">The pyruvate dehydrogenase complex catalyzes the overall conversion of pyruvate to acetyl-CoA and CO2.</text>
</comment>
<comment type="subcellular location">
    <subcellularLocation>
        <location evidence="2">Mitochondrion</location>
    </subcellularLocation>
</comment>
<accession>A0A2N5UZV1</accession>
<evidence type="ECO:0000313" key="15">
    <source>
        <dbReference type="Proteomes" id="UP000235388"/>
    </source>
</evidence>
<comment type="cofactor">
    <cofactor evidence="1 10">
        <name>thiamine diphosphate</name>
        <dbReference type="ChEBI" id="CHEBI:58937"/>
    </cofactor>
</comment>
<sequence>MVSPSVLRPVAKTLLAARALHPGPSVRPTHHALAQLSHAAILSTPQARLLRPAAAAAAASQQSRAASSSGGEIQMTVRDALNTAMEEEMLRDEKVFIMGEEVAQYNGAYKITKGLLDKFGEKRVIDTPITEAGFAGIAVGAALAGLRPICEFMTFNFAMQAIDQIVNSGGKTFYMSGGSTPCPVVFRGPNGAAAGVAAQHSQDYCSWYGQVPGLKVVSPWSSEDCKGLMKAAVRDPNPVVVLENEIMYGQAFPMSVEAQSKDFTLPIGKAKVERTGKDVTVVAHSRMVGLSIEAAENLSKAEGVQVEVINLRSIRPLDIETIIDSIKKTRRLVVVEGGFPMFGVGSEVVAQICESEAFDYLDAAPERVTGADIPTPYALNLENLAFPDVPVIEKVIRRSLYKF</sequence>
<dbReference type="SUPFAM" id="SSF52922">
    <property type="entry name" value="TK C-terminal domain-like"/>
    <property type="match status" value="1"/>
</dbReference>
<evidence type="ECO:0000256" key="7">
    <source>
        <dbReference type="ARBA" id="ARBA00023052"/>
    </source>
</evidence>
<name>A0A2N5UZV1_9BASI</name>
<dbReference type="InterPro" id="IPR005475">
    <property type="entry name" value="Transketolase-like_Pyr-bd"/>
</dbReference>
<evidence type="ECO:0000256" key="2">
    <source>
        <dbReference type="ARBA" id="ARBA00004173"/>
    </source>
</evidence>
<dbReference type="InterPro" id="IPR029061">
    <property type="entry name" value="THDP-binding"/>
</dbReference>
<dbReference type="NCBIfam" id="NF006667">
    <property type="entry name" value="PRK09212.1"/>
    <property type="match status" value="1"/>
</dbReference>
<dbReference type="FunFam" id="3.40.50.970:FF:000006">
    <property type="entry name" value="Pyruvate dehydrogenase E1 component subunit beta"/>
    <property type="match status" value="1"/>
</dbReference>
<dbReference type="PANTHER" id="PTHR11624:SF96">
    <property type="entry name" value="PYRUVATE DEHYDROGENASE E1 COMPONENT SUBUNIT BETA, MITOCHONDRIAL"/>
    <property type="match status" value="1"/>
</dbReference>
<dbReference type="Pfam" id="PF02779">
    <property type="entry name" value="Transket_pyr"/>
    <property type="match status" value="1"/>
</dbReference>
<dbReference type="InterPro" id="IPR033248">
    <property type="entry name" value="Transketolase_C"/>
</dbReference>
<evidence type="ECO:0000256" key="9">
    <source>
        <dbReference type="ARBA" id="ARBA00023317"/>
    </source>
</evidence>
<dbReference type="OrthoDB" id="10266385at2759"/>
<reference evidence="15 16" key="1">
    <citation type="submission" date="2017-11" db="EMBL/GenBank/DDBJ databases">
        <title>De novo assembly and phasing of dikaryotic genomes from two isolates of Puccinia coronata f. sp. avenae, the causal agent of oat crown rust.</title>
        <authorList>
            <person name="Miller M.E."/>
            <person name="Zhang Y."/>
            <person name="Omidvar V."/>
            <person name="Sperschneider J."/>
            <person name="Schwessinger B."/>
            <person name="Raley C."/>
            <person name="Palmer J.M."/>
            <person name="Garnica D."/>
            <person name="Upadhyaya N."/>
            <person name="Rathjen J."/>
            <person name="Taylor J.M."/>
            <person name="Park R.F."/>
            <person name="Dodds P.N."/>
            <person name="Hirsch C.D."/>
            <person name="Kianian S.F."/>
            <person name="Figueroa M."/>
        </authorList>
    </citation>
    <scope>NUCLEOTIDE SEQUENCE [LARGE SCALE GENOMIC DNA]</scope>
    <source>
        <strain evidence="14">12NC29</strain>
        <strain evidence="13">12SD80</strain>
    </source>
</reference>
<keyword evidence="7 10" id="KW-0786">Thiamine pyrophosphate</keyword>